<dbReference type="AlphaFoldDB" id="A0AAV6FKD8"/>
<dbReference type="PANTHER" id="PTHR47743">
    <property type="entry name" value="KIAA1210 / KIAA1211 FAMILY MEMBER"/>
    <property type="match status" value="1"/>
</dbReference>
<gene>
    <name evidence="3" type="ORF">AALO_G00286720</name>
</gene>
<feature type="domain" description="DUF4592" evidence="2">
    <location>
        <begin position="119"/>
        <end position="247"/>
    </location>
</feature>
<evidence type="ECO:0000256" key="1">
    <source>
        <dbReference type="SAM" id="MobiDB-lite"/>
    </source>
</evidence>
<protein>
    <recommendedName>
        <fullName evidence="2">DUF4592 domain-containing protein</fullName>
    </recommendedName>
</protein>
<dbReference type="InterPro" id="IPR028030">
    <property type="entry name" value="DUF4592"/>
</dbReference>
<feature type="compositionally biased region" description="Basic and acidic residues" evidence="1">
    <location>
        <begin position="864"/>
        <end position="880"/>
    </location>
</feature>
<feature type="compositionally biased region" description="Basic and acidic residues" evidence="1">
    <location>
        <begin position="323"/>
        <end position="337"/>
    </location>
</feature>
<feature type="compositionally biased region" description="Basic and acidic residues" evidence="1">
    <location>
        <begin position="555"/>
        <end position="568"/>
    </location>
</feature>
<feature type="region of interest" description="Disordered" evidence="1">
    <location>
        <begin position="453"/>
        <end position="952"/>
    </location>
</feature>
<feature type="compositionally biased region" description="Polar residues" evidence="1">
    <location>
        <begin position="428"/>
        <end position="439"/>
    </location>
</feature>
<dbReference type="InterPro" id="IPR026713">
    <property type="entry name" value="CRACD-like"/>
</dbReference>
<comment type="caution">
    <text evidence="3">The sequence shown here is derived from an EMBL/GenBank/DDBJ whole genome shotgun (WGS) entry which is preliminary data.</text>
</comment>
<feature type="compositionally biased region" description="Polar residues" evidence="1">
    <location>
        <begin position="708"/>
        <end position="724"/>
    </location>
</feature>
<sequence length="952" mass="104828">MYRSTEVERGGEDVPGRKKSRFKALKSRLFGRLRRKDTDGVIKPSQSASDIMAPEAARGGYDSEEDSLCPRGTLSSRALSHDSIFLADQAQSSSESTRVLSQENVHSKIKALQMKLQQQNFHLGPPPLLIPSKRQEDSGATSDDDGLPHSPPEISFQDGGRHTSSYKRNHSSLSLAGTGSEEEEQTSSRPLSPLSRPSLRASSPTRTAASSPPPDFSSPAQFTSSLDTSAARHKMAVKPRNQRPSNKAKKMSSSVLRPRSESMHDLVQVLSEGEEDGLDGAGPSEERSRFRSHSTQIGVSDRERFTFLELRADREYSLSPLPQEEHSPTPDPEDRIPRASYALVLSEDEDPEQTDPEVRVTPNPLYLQPMPEDLQAEPSDFTPAPELESTLPETTKTEPATTERSRDEEHEEEEDAEDLTEAHKQLDTTEGNLLPNVTPSRLDLEIPKLYEQSVDDHEQCVDDLEQSVDDLEQSVDDLEQSVDDPAGEYRPTQEAESVPSGEKRKSLVSDVSLQAVSQADTLTKYQPVAAPRVSKPTSDLSYTVPLRRGAESSAESDKEISAHPEVVLRARVTPAGQESQMLLDNEKRRPNSGSFSISSARRRSRVVDSGEWITNPEEVRKPVEPASRAPLNNKDIPEKRREQLEQKTKEAAQRHQLAPEKRGSLRREIVPDGAVTRAAEEKMDERSRDAKRRTETMEEKRNAFGVTLRTTSLSLKYRSETAQSEAKYKRHSLEASNKRAISEDLPGQHTGNLQSSRDTASSTMRAEAPKKSFGLRKNPSMSSDSGPTATSAEDLKSKDSASTTRPWDRGSTEGLTTGAALQKTASTPTPPKLPAKPSTLPPAPKPTPRVATDRPLSSWGTDRTAADRRCDWANMGDKKATVSKMSDRAACGDSQTKYISKPAAGCSDSSGSQASSSPSLQQSARGQPSWMELAKRKSLAWNDKTDSRHNYE</sequence>
<feature type="compositionally biased region" description="Basic and acidic residues" evidence="1">
    <location>
        <begin position="678"/>
        <end position="702"/>
    </location>
</feature>
<dbReference type="Pfam" id="PF15262">
    <property type="entry name" value="DUF4592"/>
    <property type="match status" value="1"/>
</dbReference>
<feature type="region of interest" description="Disordered" evidence="1">
    <location>
        <begin position="36"/>
        <end position="74"/>
    </location>
</feature>
<evidence type="ECO:0000313" key="3">
    <source>
        <dbReference type="EMBL" id="KAG5261642.1"/>
    </source>
</evidence>
<organism evidence="3 4">
    <name type="scientific">Alosa alosa</name>
    <name type="common">allis shad</name>
    <dbReference type="NCBI Taxonomy" id="278164"/>
    <lineage>
        <taxon>Eukaryota</taxon>
        <taxon>Metazoa</taxon>
        <taxon>Chordata</taxon>
        <taxon>Craniata</taxon>
        <taxon>Vertebrata</taxon>
        <taxon>Euteleostomi</taxon>
        <taxon>Actinopterygii</taxon>
        <taxon>Neopterygii</taxon>
        <taxon>Teleostei</taxon>
        <taxon>Clupei</taxon>
        <taxon>Clupeiformes</taxon>
        <taxon>Clupeoidei</taxon>
        <taxon>Clupeidae</taxon>
        <taxon>Alosa</taxon>
    </lineage>
</organism>
<feature type="compositionally biased region" description="Acidic residues" evidence="1">
    <location>
        <begin position="461"/>
        <end position="486"/>
    </location>
</feature>
<feature type="compositionally biased region" description="Low complexity" evidence="1">
    <location>
        <begin position="187"/>
        <end position="210"/>
    </location>
</feature>
<feature type="compositionally biased region" description="Acidic residues" evidence="1">
    <location>
        <begin position="346"/>
        <end position="355"/>
    </location>
</feature>
<feature type="compositionally biased region" description="Low complexity" evidence="1">
    <location>
        <begin position="390"/>
        <end position="400"/>
    </location>
</feature>
<evidence type="ECO:0000259" key="2">
    <source>
        <dbReference type="Pfam" id="PF15262"/>
    </source>
</evidence>
<feature type="region of interest" description="Disordered" evidence="1">
    <location>
        <begin position="116"/>
        <end position="296"/>
    </location>
</feature>
<feature type="compositionally biased region" description="Basic and acidic residues" evidence="1">
    <location>
        <begin position="635"/>
        <end position="670"/>
    </location>
</feature>
<feature type="compositionally biased region" description="Basic and acidic residues" evidence="1">
    <location>
        <begin position="943"/>
        <end position="952"/>
    </location>
</feature>
<feature type="compositionally biased region" description="Polar residues" evidence="1">
    <location>
        <begin position="509"/>
        <end position="524"/>
    </location>
</feature>
<accession>A0AAV6FKD8</accession>
<feature type="compositionally biased region" description="Acidic residues" evidence="1">
    <location>
        <begin position="409"/>
        <end position="419"/>
    </location>
</feature>
<feature type="compositionally biased region" description="Basic and acidic residues" evidence="1">
    <location>
        <begin position="731"/>
        <end position="742"/>
    </location>
</feature>
<keyword evidence="4" id="KW-1185">Reference proteome</keyword>
<feature type="compositionally biased region" description="Polar residues" evidence="1">
    <location>
        <begin position="749"/>
        <end position="764"/>
    </location>
</feature>
<dbReference type="PANTHER" id="PTHR47743:SF1">
    <property type="entry name" value="CRACD-LIKE PROTEIN"/>
    <property type="match status" value="1"/>
</dbReference>
<feature type="region of interest" description="Disordered" evidence="1">
    <location>
        <begin position="315"/>
        <end position="439"/>
    </location>
</feature>
<evidence type="ECO:0000313" key="4">
    <source>
        <dbReference type="Proteomes" id="UP000823561"/>
    </source>
</evidence>
<reference evidence="3" key="1">
    <citation type="submission" date="2020-10" db="EMBL/GenBank/DDBJ databases">
        <title>Chromosome-scale genome assembly of the Allis shad, Alosa alosa.</title>
        <authorList>
            <person name="Margot Z."/>
            <person name="Christophe K."/>
            <person name="Cabau C."/>
            <person name="Louis A."/>
            <person name="Berthelot C."/>
            <person name="Parey E."/>
            <person name="Roest Crollius H."/>
            <person name="Montfort J."/>
            <person name="Robinson-Rechavi M."/>
            <person name="Bucao C."/>
            <person name="Bouchez O."/>
            <person name="Gislard M."/>
            <person name="Lluch J."/>
            <person name="Milhes M."/>
            <person name="Lampietro C."/>
            <person name="Lopez Roques C."/>
            <person name="Donnadieu C."/>
            <person name="Braasch I."/>
            <person name="Desvignes T."/>
            <person name="Postlethwait J."/>
            <person name="Bobe J."/>
            <person name="Guiguen Y."/>
        </authorList>
    </citation>
    <scope>NUCLEOTIDE SEQUENCE</scope>
    <source>
        <strain evidence="3">M-15738</strain>
        <tissue evidence="3">Blood</tissue>
    </source>
</reference>
<dbReference type="EMBL" id="JADWDJ010000023">
    <property type="protein sequence ID" value="KAG5261642.1"/>
    <property type="molecule type" value="Genomic_DNA"/>
</dbReference>
<feature type="compositionally biased region" description="Basic residues" evidence="1">
    <location>
        <begin position="231"/>
        <end position="250"/>
    </location>
</feature>
<dbReference type="Proteomes" id="UP000823561">
    <property type="component" value="Chromosome 23"/>
</dbReference>
<feature type="compositionally biased region" description="Pro residues" evidence="1">
    <location>
        <begin position="828"/>
        <end position="847"/>
    </location>
</feature>
<feature type="compositionally biased region" description="Low complexity" evidence="1">
    <location>
        <begin position="903"/>
        <end position="926"/>
    </location>
</feature>
<proteinExistence type="predicted"/>
<name>A0AAV6FKD8_9TELE</name>
<feature type="compositionally biased region" description="Polar residues" evidence="1">
    <location>
        <begin position="779"/>
        <end position="791"/>
    </location>
</feature>